<dbReference type="AlphaFoldDB" id="A0A2T6ZEK8"/>
<evidence type="ECO:0000313" key="3">
    <source>
        <dbReference type="Proteomes" id="UP000244722"/>
    </source>
</evidence>
<keyword evidence="3" id="KW-1185">Reference proteome</keyword>
<sequence>MTGTDKPNGAADAAERLRKVARGEPIIDSSIEPSLPNSPSPLAYNPHHDLASAVSEQLQVRISAEHLLMLASSTQQPANNVVVDTIVANADDALMNMPVVDARQESGLAATTPASSSGYSTPETNFENPLQFASVLAY</sequence>
<proteinExistence type="predicted"/>
<name>A0A2T6ZEK8_TUBBO</name>
<accession>A0A2T6ZEK8</accession>
<protein>
    <submittedName>
        <fullName evidence="2">Uncharacterized protein</fullName>
    </submittedName>
</protein>
<reference evidence="2 3" key="1">
    <citation type="submission" date="2017-04" db="EMBL/GenBank/DDBJ databases">
        <title>Draft genome sequence of Tuber borchii Vittad., a whitish edible truffle.</title>
        <authorList>
            <consortium name="DOE Joint Genome Institute"/>
            <person name="Murat C."/>
            <person name="Kuo A."/>
            <person name="Barry K.W."/>
            <person name="Clum A."/>
            <person name="Dockter R.B."/>
            <person name="Fauchery L."/>
            <person name="Iotti M."/>
            <person name="Kohler A."/>
            <person name="Labutti K."/>
            <person name="Lindquist E.A."/>
            <person name="Lipzen A."/>
            <person name="Ohm R.A."/>
            <person name="Wang M."/>
            <person name="Grigoriev I.V."/>
            <person name="Zambonelli A."/>
            <person name="Martin F.M."/>
        </authorList>
    </citation>
    <scope>NUCLEOTIDE SEQUENCE [LARGE SCALE GENOMIC DNA]</scope>
    <source>
        <strain evidence="2 3">Tbo3840</strain>
    </source>
</reference>
<organism evidence="2 3">
    <name type="scientific">Tuber borchii</name>
    <name type="common">White truffle</name>
    <dbReference type="NCBI Taxonomy" id="42251"/>
    <lineage>
        <taxon>Eukaryota</taxon>
        <taxon>Fungi</taxon>
        <taxon>Dikarya</taxon>
        <taxon>Ascomycota</taxon>
        <taxon>Pezizomycotina</taxon>
        <taxon>Pezizomycetes</taxon>
        <taxon>Pezizales</taxon>
        <taxon>Tuberaceae</taxon>
        <taxon>Tuber</taxon>
    </lineage>
</organism>
<feature type="region of interest" description="Disordered" evidence="1">
    <location>
        <begin position="19"/>
        <end position="47"/>
    </location>
</feature>
<evidence type="ECO:0000256" key="1">
    <source>
        <dbReference type="SAM" id="MobiDB-lite"/>
    </source>
</evidence>
<evidence type="ECO:0000313" key="2">
    <source>
        <dbReference type="EMBL" id="PUU73937.1"/>
    </source>
</evidence>
<dbReference type="EMBL" id="NESQ01000332">
    <property type="protein sequence ID" value="PUU73937.1"/>
    <property type="molecule type" value="Genomic_DNA"/>
</dbReference>
<dbReference type="Proteomes" id="UP000244722">
    <property type="component" value="Unassembled WGS sequence"/>
</dbReference>
<comment type="caution">
    <text evidence="2">The sequence shown here is derived from an EMBL/GenBank/DDBJ whole genome shotgun (WGS) entry which is preliminary data.</text>
</comment>
<gene>
    <name evidence="2" type="ORF">B9Z19DRAFT_1134119</name>
</gene>